<accession>A0AAV7U713</accession>
<evidence type="ECO:0000313" key="1">
    <source>
        <dbReference type="EMBL" id="KAJ1184864.1"/>
    </source>
</evidence>
<dbReference type="EMBL" id="JANPWB010000005">
    <property type="protein sequence ID" value="KAJ1184864.1"/>
    <property type="molecule type" value="Genomic_DNA"/>
</dbReference>
<reference evidence="1" key="1">
    <citation type="journal article" date="2022" name="bioRxiv">
        <title>Sequencing and chromosome-scale assembly of the giantPleurodeles waltlgenome.</title>
        <authorList>
            <person name="Brown T."/>
            <person name="Elewa A."/>
            <person name="Iarovenko S."/>
            <person name="Subramanian E."/>
            <person name="Araus A.J."/>
            <person name="Petzold A."/>
            <person name="Susuki M."/>
            <person name="Suzuki K.-i.T."/>
            <person name="Hayashi T."/>
            <person name="Toyoda A."/>
            <person name="Oliveira C."/>
            <person name="Osipova E."/>
            <person name="Leigh N.D."/>
            <person name="Simon A."/>
            <person name="Yun M.H."/>
        </authorList>
    </citation>
    <scope>NUCLEOTIDE SEQUENCE</scope>
    <source>
        <strain evidence="1">20211129_DDA</strain>
        <tissue evidence="1">Liver</tissue>
    </source>
</reference>
<dbReference type="AlphaFoldDB" id="A0AAV7U713"/>
<sequence length="154" mass="17427">MVLLGNTNTGLNVERCRLVLMKINLKLEDLVEREPSKYPKGLRIGEDMIKTLSKYVMTFTVLDKVQFNMRKIFRAGVFGQAIRKSPRGPISQITDTQELPAEVTRLPFIPKEDMPIVEEAINHVDKAQLDIRVSTISTFSSSLGRVEGLLTHFP</sequence>
<comment type="caution">
    <text evidence="1">The sequence shown here is derived from an EMBL/GenBank/DDBJ whole genome shotgun (WGS) entry which is preliminary data.</text>
</comment>
<name>A0AAV7U713_PLEWA</name>
<proteinExistence type="predicted"/>
<gene>
    <name evidence="1" type="ORF">NDU88_001661</name>
</gene>
<evidence type="ECO:0000313" key="2">
    <source>
        <dbReference type="Proteomes" id="UP001066276"/>
    </source>
</evidence>
<protein>
    <submittedName>
        <fullName evidence="1">Uncharacterized protein</fullName>
    </submittedName>
</protein>
<dbReference type="Proteomes" id="UP001066276">
    <property type="component" value="Chromosome 3_1"/>
</dbReference>
<keyword evidence="2" id="KW-1185">Reference proteome</keyword>
<organism evidence="1 2">
    <name type="scientific">Pleurodeles waltl</name>
    <name type="common">Iberian ribbed newt</name>
    <dbReference type="NCBI Taxonomy" id="8319"/>
    <lineage>
        <taxon>Eukaryota</taxon>
        <taxon>Metazoa</taxon>
        <taxon>Chordata</taxon>
        <taxon>Craniata</taxon>
        <taxon>Vertebrata</taxon>
        <taxon>Euteleostomi</taxon>
        <taxon>Amphibia</taxon>
        <taxon>Batrachia</taxon>
        <taxon>Caudata</taxon>
        <taxon>Salamandroidea</taxon>
        <taxon>Salamandridae</taxon>
        <taxon>Pleurodelinae</taxon>
        <taxon>Pleurodeles</taxon>
    </lineage>
</organism>